<evidence type="ECO:0000313" key="2">
    <source>
        <dbReference type="EMBL" id="CAJ1398047.1"/>
    </source>
</evidence>
<evidence type="ECO:0000313" key="3">
    <source>
        <dbReference type="Proteomes" id="UP001178507"/>
    </source>
</evidence>
<organism evidence="2 3">
    <name type="scientific">Effrenium voratum</name>
    <dbReference type="NCBI Taxonomy" id="2562239"/>
    <lineage>
        <taxon>Eukaryota</taxon>
        <taxon>Sar</taxon>
        <taxon>Alveolata</taxon>
        <taxon>Dinophyceae</taxon>
        <taxon>Suessiales</taxon>
        <taxon>Symbiodiniaceae</taxon>
        <taxon>Effrenium</taxon>
    </lineage>
</organism>
<proteinExistence type="predicted"/>
<gene>
    <name evidence="2" type="ORF">EVOR1521_LOCUS21933</name>
</gene>
<protein>
    <submittedName>
        <fullName evidence="2">Uncharacterized protein</fullName>
    </submittedName>
</protein>
<sequence>MAVVCGDHDRTMYLASFIASYSSQLEVCGSASKGSFLRLTQPCTKGSVLLSVPMSSCLCSWDVSDKALEALHPEPMAPLRLALLTAGYSRTEYFSRAAPLEVFSCHMASWPDASVAAEWAGPSLAWRRVGGWRQELRREWQRLRQASLGSAGGANARPWRERGEPHSLPGHRSLQSRVRGTNCSGQDSRACC</sequence>
<feature type="region of interest" description="Disordered" evidence="1">
    <location>
        <begin position="147"/>
        <end position="192"/>
    </location>
</feature>
<evidence type="ECO:0000256" key="1">
    <source>
        <dbReference type="SAM" id="MobiDB-lite"/>
    </source>
</evidence>
<reference evidence="2" key="1">
    <citation type="submission" date="2023-08" db="EMBL/GenBank/DDBJ databases">
        <authorList>
            <person name="Chen Y."/>
            <person name="Shah S."/>
            <person name="Dougan E. K."/>
            <person name="Thang M."/>
            <person name="Chan C."/>
        </authorList>
    </citation>
    <scope>NUCLEOTIDE SEQUENCE</scope>
</reference>
<comment type="caution">
    <text evidence="2">The sequence shown here is derived from an EMBL/GenBank/DDBJ whole genome shotgun (WGS) entry which is preliminary data.</text>
</comment>
<accession>A0AA36N8G1</accession>
<name>A0AA36N8G1_9DINO</name>
<dbReference type="Gene3D" id="3.90.1410.10">
    <property type="entry name" value="set domain protein methyltransferase, domain 1"/>
    <property type="match status" value="1"/>
</dbReference>
<dbReference type="EMBL" id="CAUJNA010003288">
    <property type="protein sequence ID" value="CAJ1398047.1"/>
    <property type="molecule type" value="Genomic_DNA"/>
</dbReference>
<dbReference type="Proteomes" id="UP001178507">
    <property type="component" value="Unassembled WGS sequence"/>
</dbReference>
<keyword evidence="3" id="KW-1185">Reference proteome</keyword>
<feature type="compositionally biased region" description="Polar residues" evidence="1">
    <location>
        <begin position="173"/>
        <end position="192"/>
    </location>
</feature>
<dbReference type="AlphaFoldDB" id="A0AA36N8G1"/>